<dbReference type="AlphaFoldDB" id="A0A928W069"/>
<proteinExistence type="predicted"/>
<dbReference type="Proteomes" id="UP000621799">
    <property type="component" value="Unassembled WGS sequence"/>
</dbReference>
<evidence type="ECO:0000313" key="1">
    <source>
        <dbReference type="EMBL" id="MBE9041536.1"/>
    </source>
</evidence>
<evidence type="ECO:0000313" key="2">
    <source>
        <dbReference type="Proteomes" id="UP000621799"/>
    </source>
</evidence>
<reference evidence="1" key="1">
    <citation type="submission" date="2020-10" db="EMBL/GenBank/DDBJ databases">
        <authorList>
            <person name="Castelo-Branco R."/>
            <person name="Eusebio N."/>
            <person name="Adriana R."/>
            <person name="Vieira A."/>
            <person name="Brugerolle De Fraissinette N."/>
            <person name="Rezende De Castro R."/>
            <person name="Schneider M.P."/>
            <person name="Vasconcelos V."/>
            <person name="Leao P.N."/>
        </authorList>
    </citation>
    <scope>NUCLEOTIDE SEQUENCE</scope>
    <source>
        <strain evidence="1">LEGE 11467</strain>
    </source>
</reference>
<dbReference type="NCBIfam" id="NF037966">
    <property type="entry name" value="HetP_family"/>
    <property type="match status" value="1"/>
</dbReference>
<sequence>MKNANFRNRESHSYSKNYTITQKEYTQIVEAIDAGKYSWACLLILRFAGDNPFLYIPYRTANRLLKENQLANDRDCEAP</sequence>
<dbReference type="EMBL" id="JADEXN010000208">
    <property type="protein sequence ID" value="MBE9041536.1"/>
    <property type="molecule type" value="Genomic_DNA"/>
</dbReference>
<name>A0A928W069_9CYAN</name>
<gene>
    <name evidence="1" type="ORF">IQ235_12170</name>
</gene>
<dbReference type="InterPro" id="IPR049598">
    <property type="entry name" value="HetP-like"/>
</dbReference>
<comment type="caution">
    <text evidence="1">The sequence shown here is derived from an EMBL/GenBank/DDBJ whole genome shotgun (WGS) entry which is preliminary data.</text>
</comment>
<keyword evidence="2" id="KW-1185">Reference proteome</keyword>
<protein>
    <submittedName>
        <fullName evidence="1">HetP family heterocyst commitment protein</fullName>
    </submittedName>
</protein>
<organism evidence="1 2">
    <name type="scientific">Zarconia navalis LEGE 11467</name>
    <dbReference type="NCBI Taxonomy" id="1828826"/>
    <lineage>
        <taxon>Bacteria</taxon>
        <taxon>Bacillati</taxon>
        <taxon>Cyanobacteriota</taxon>
        <taxon>Cyanophyceae</taxon>
        <taxon>Oscillatoriophycideae</taxon>
        <taxon>Oscillatoriales</taxon>
        <taxon>Oscillatoriales incertae sedis</taxon>
        <taxon>Zarconia</taxon>
        <taxon>Zarconia navalis</taxon>
    </lineage>
</organism>
<accession>A0A928W069</accession>